<evidence type="ECO:0000259" key="2">
    <source>
        <dbReference type="Pfam" id="PF13229"/>
    </source>
</evidence>
<evidence type="ECO:0000313" key="3">
    <source>
        <dbReference type="EMBL" id="EMI20227.1"/>
    </source>
</evidence>
<dbReference type="Pfam" id="PF13229">
    <property type="entry name" value="Beta_helix"/>
    <property type="match status" value="1"/>
</dbReference>
<dbReference type="PATRIC" id="fig|1265738.3.peg.2849"/>
<evidence type="ECO:0000313" key="4">
    <source>
        <dbReference type="Proteomes" id="UP000011991"/>
    </source>
</evidence>
<dbReference type="AlphaFoldDB" id="M5RXV9"/>
<dbReference type="SUPFAM" id="SSF51126">
    <property type="entry name" value="Pectin lyase-like"/>
    <property type="match status" value="1"/>
</dbReference>
<feature type="region of interest" description="Disordered" evidence="1">
    <location>
        <begin position="443"/>
        <end position="469"/>
    </location>
</feature>
<organism evidence="3 4">
    <name type="scientific">Rhodopirellula maiorica SM1</name>
    <dbReference type="NCBI Taxonomy" id="1265738"/>
    <lineage>
        <taxon>Bacteria</taxon>
        <taxon>Pseudomonadati</taxon>
        <taxon>Planctomycetota</taxon>
        <taxon>Planctomycetia</taxon>
        <taxon>Pirellulales</taxon>
        <taxon>Pirellulaceae</taxon>
        <taxon>Novipirellula</taxon>
    </lineage>
</organism>
<dbReference type="EMBL" id="ANOG01000405">
    <property type="protein sequence ID" value="EMI20227.1"/>
    <property type="molecule type" value="Genomic_DNA"/>
</dbReference>
<feature type="compositionally biased region" description="Basic and acidic residues" evidence="1">
    <location>
        <begin position="450"/>
        <end position="462"/>
    </location>
</feature>
<dbReference type="InterPro" id="IPR012334">
    <property type="entry name" value="Pectin_lyas_fold"/>
</dbReference>
<sequence>MLASCFGYAGFLPPFPPLFSSPSEFMRPLIATMFGLMFSAAAAPAMGADVYVTPDGAGRKDGSNWEHALSGDSLPNAVDDRLKPGDRLLIGGGVYTNAKIVVNQGGQPERLKQIEGVDRGEGLPIFRGVWNEDAPSKGATAVRFNAEAGYVRLVNLRIERYMTGVSVVKSSQNTDRSHLSFDDVDIRFARYGFYVSDCDDMQLVDCDLTRYTKHGFRFEQGCDRVELLRCTADCSEGDEGWEEKTELLPFGFNVNHGNSPNRDFLFDQCVASNNMMPLQKGRYKNGDGFVVEGSAQNVRFHHCRAIRNQDAGYDLKVEDVKLIGCVAVDNKRNFRIWSTGTLWNCFAGGGVLGLWCNGGPVLAQRCTFYGSRTAGVQTDDRAKLPITLRDCIIANTPRAFRKTARGPIKSEGTIMSEVAESNAPGSDAAPQFIRPTEHWDGVGPAFDSRQFPDKGFHSDAKTPDALLGT</sequence>
<comment type="caution">
    <text evidence="3">The sequence shown here is derived from an EMBL/GenBank/DDBJ whole genome shotgun (WGS) entry which is preliminary data.</text>
</comment>
<reference evidence="3 4" key="1">
    <citation type="journal article" date="2013" name="Mar. Genomics">
        <title>Expression of sulfatases in Rhodopirellula baltica and the diversity of sulfatases in the genus Rhodopirellula.</title>
        <authorList>
            <person name="Wegner C.E."/>
            <person name="Richter-Heitmann T."/>
            <person name="Klindworth A."/>
            <person name="Klockow C."/>
            <person name="Richter M."/>
            <person name="Achstetter T."/>
            <person name="Glockner F.O."/>
            <person name="Harder J."/>
        </authorList>
    </citation>
    <scope>NUCLEOTIDE SEQUENCE [LARGE SCALE GENOMIC DNA]</scope>
    <source>
        <strain evidence="3 4">SM1</strain>
    </source>
</reference>
<evidence type="ECO:0000256" key="1">
    <source>
        <dbReference type="SAM" id="MobiDB-lite"/>
    </source>
</evidence>
<dbReference type="Gene3D" id="2.160.20.10">
    <property type="entry name" value="Single-stranded right-handed beta-helix, Pectin lyase-like"/>
    <property type="match status" value="1"/>
</dbReference>
<dbReference type="InterPro" id="IPR011050">
    <property type="entry name" value="Pectin_lyase_fold/virulence"/>
</dbReference>
<accession>M5RXV9</accession>
<dbReference type="InterPro" id="IPR039448">
    <property type="entry name" value="Beta_helix"/>
</dbReference>
<name>M5RXV9_9BACT</name>
<proteinExistence type="predicted"/>
<dbReference type="Proteomes" id="UP000011991">
    <property type="component" value="Unassembled WGS sequence"/>
</dbReference>
<feature type="domain" description="Right handed beta helix" evidence="2">
    <location>
        <begin position="176"/>
        <end position="341"/>
    </location>
</feature>
<keyword evidence="4" id="KW-1185">Reference proteome</keyword>
<protein>
    <recommendedName>
        <fullName evidence="2">Right handed beta helix domain-containing protein</fullName>
    </recommendedName>
</protein>
<gene>
    <name evidence="3" type="ORF">RMSM_02846</name>
</gene>